<protein>
    <submittedName>
        <fullName evidence="3">Acyltransferase family protein</fullName>
        <ecNumber evidence="3">2.3.-.-</ecNumber>
    </submittedName>
</protein>
<comment type="caution">
    <text evidence="3">The sequence shown here is derived from an EMBL/GenBank/DDBJ whole genome shotgun (WGS) entry which is preliminary data.</text>
</comment>
<reference evidence="4" key="1">
    <citation type="journal article" date="2019" name="Int. J. Syst. Evol. Microbiol.">
        <title>The Global Catalogue of Microorganisms (GCM) 10K type strain sequencing project: providing services to taxonomists for standard genome sequencing and annotation.</title>
        <authorList>
            <consortium name="The Broad Institute Genomics Platform"/>
            <consortium name="The Broad Institute Genome Sequencing Center for Infectious Disease"/>
            <person name="Wu L."/>
            <person name="Ma J."/>
        </authorList>
    </citation>
    <scope>NUCLEOTIDE SEQUENCE [LARGE SCALE GENOMIC DNA]</scope>
    <source>
        <strain evidence="4">KCTC 62102</strain>
    </source>
</reference>
<evidence type="ECO:0000259" key="2">
    <source>
        <dbReference type="Pfam" id="PF01757"/>
    </source>
</evidence>
<gene>
    <name evidence="3" type="ORF">ACFOD6_04700</name>
</gene>
<evidence type="ECO:0000313" key="4">
    <source>
        <dbReference type="Proteomes" id="UP001595445"/>
    </source>
</evidence>
<evidence type="ECO:0000313" key="3">
    <source>
        <dbReference type="EMBL" id="MFC3085345.1"/>
    </source>
</evidence>
<dbReference type="EC" id="2.3.-.-" evidence="3"/>
<feature type="transmembrane region" description="Helical" evidence="1">
    <location>
        <begin position="303"/>
        <end position="322"/>
    </location>
</feature>
<evidence type="ECO:0000256" key="1">
    <source>
        <dbReference type="SAM" id="Phobius"/>
    </source>
</evidence>
<dbReference type="PANTHER" id="PTHR23028">
    <property type="entry name" value="ACETYLTRANSFERASE"/>
    <property type="match status" value="1"/>
</dbReference>
<keyword evidence="1" id="KW-0472">Membrane</keyword>
<feature type="transmembrane region" description="Helical" evidence="1">
    <location>
        <begin position="231"/>
        <end position="252"/>
    </location>
</feature>
<feature type="transmembrane region" description="Helical" evidence="1">
    <location>
        <begin position="49"/>
        <end position="70"/>
    </location>
</feature>
<keyword evidence="3" id="KW-0012">Acyltransferase</keyword>
<feature type="transmembrane region" description="Helical" evidence="1">
    <location>
        <begin position="90"/>
        <end position="108"/>
    </location>
</feature>
<keyword evidence="4" id="KW-1185">Reference proteome</keyword>
<dbReference type="RefSeq" id="WP_197647290.1">
    <property type="nucleotide sequence ID" value="NZ_JAEACP010000026.1"/>
</dbReference>
<accession>A0ABV7DSG8</accession>
<name>A0ABV7DSG8_9RHOB</name>
<dbReference type="Pfam" id="PF01757">
    <property type="entry name" value="Acyl_transf_3"/>
    <property type="match status" value="1"/>
</dbReference>
<keyword evidence="1" id="KW-1133">Transmembrane helix</keyword>
<dbReference type="GO" id="GO:0016746">
    <property type="term" value="F:acyltransferase activity"/>
    <property type="evidence" value="ECO:0007669"/>
    <property type="project" value="UniProtKB-KW"/>
</dbReference>
<dbReference type="InterPro" id="IPR002656">
    <property type="entry name" value="Acyl_transf_3_dom"/>
</dbReference>
<proteinExistence type="predicted"/>
<sequence>MAGRLLEIDALRGIAALAVAFVFHIHHLLGYYRTGPLDGLPLFSWLHDYGFVLVDLFFVISGFIFAHVYLPDGRLKTDARTFAAARFARLYPLHLVTLLAAAAVLAAGPSATAEGCCNDAYHFALNLVMLQETGLNEGMSFNTPSWSISVEVLCYVLFYLVAALATTRFWHLAFVLCAAGLLGTMSGDAQLDHIARGVCGFFAGTLAYRLRSMTVGIWLALLPTGFLVADLVPGLAFGAVLAVTSWPAAVNLARRVALLRSPALVWLGDRSYSIYLIHSPLYMAINVLVFSGEAVPPSLTVPLMLVGWVLLLALADLSFRYLESPARRALTQRLLRARRNSRSPA</sequence>
<feature type="transmembrane region" description="Helical" evidence="1">
    <location>
        <begin position="272"/>
        <end position="291"/>
    </location>
</feature>
<dbReference type="PANTHER" id="PTHR23028:SF131">
    <property type="entry name" value="BLR2367 PROTEIN"/>
    <property type="match status" value="1"/>
</dbReference>
<dbReference type="EMBL" id="JBHRSM010000009">
    <property type="protein sequence ID" value="MFC3085345.1"/>
    <property type="molecule type" value="Genomic_DNA"/>
</dbReference>
<dbReference type="Proteomes" id="UP001595445">
    <property type="component" value="Unassembled WGS sequence"/>
</dbReference>
<keyword evidence="3" id="KW-0808">Transferase</keyword>
<keyword evidence="1" id="KW-0812">Transmembrane</keyword>
<feature type="transmembrane region" description="Helical" evidence="1">
    <location>
        <begin position="12"/>
        <end position="29"/>
    </location>
</feature>
<organism evidence="3 4">
    <name type="scientific">Tabrizicola soli</name>
    <dbReference type="NCBI Taxonomy" id="2185115"/>
    <lineage>
        <taxon>Bacteria</taxon>
        <taxon>Pseudomonadati</taxon>
        <taxon>Pseudomonadota</taxon>
        <taxon>Alphaproteobacteria</taxon>
        <taxon>Rhodobacterales</taxon>
        <taxon>Paracoccaceae</taxon>
        <taxon>Tabrizicola</taxon>
    </lineage>
</organism>
<dbReference type="InterPro" id="IPR050879">
    <property type="entry name" value="Acyltransferase_3"/>
</dbReference>
<feature type="transmembrane region" description="Helical" evidence="1">
    <location>
        <begin position="156"/>
        <end position="182"/>
    </location>
</feature>
<feature type="domain" description="Acyltransferase 3" evidence="2">
    <location>
        <begin position="7"/>
        <end position="310"/>
    </location>
</feature>